<evidence type="ECO:0000256" key="1">
    <source>
        <dbReference type="SAM" id="SignalP"/>
    </source>
</evidence>
<proteinExistence type="predicted"/>
<feature type="signal peptide" evidence="1">
    <location>
        <begin position="1"/>
        <end position="34"/>
    </location>
</feature>
<keyword evidence="1" id="KW-0732">Signal</keyword>
<dbReference type="Proteomes" id="UP000694888">
    <property type="component" value="Unplaced"/>
</dbReference>
<evidence type="ECO:0000313" key="2">
    <source>
        <dbReference type="Proteomes" id="UP000694888"/>
    </source>
</evidence>
<sequence>MARGQRLTGRVHTWLSAMINASVLQLILVVTALAEKCTRAVPPGRRTILYTKDHRFSRQLALSVMPVRGDGRSCTPRTTDSLASWLCLSCLSGETDDPVHQGPVTLSPAGSVCHASPGRRTILYTKDHRLSRQLALSVMPVRGDGRSCTPRTIDSLASWLCLSCQSGETDDPVHQGPQTLSPAGSVCHACPGRRTILYTKDQ</sequence>
<reference evidence="3" key="1">
    <citation type="submission" date="2025-08" db="UniProtKB">
        <authorList>
            <consortium name="RefSeq"/>
        </authorList>
    </citation>
    <scope>IDENTIFICATION</scope>
</reference>
<dbReference type="GeneID" id="118478962"/>
<name>A0ABM1W413_APLCA</name>
<accession>A0ABM1W413</accession>
<dbReference type="RefSeq" id="XP_035829406.1">
    <property type="nucleotide sequence ID" value="XM_035973513.1"/>
</dbReference>
<protein>
    <submittedName>
        <fullName evidence="3">Uncharacterized protein LOC118478962</fullName>
    </submittedName>
</protein>
<keyword evidence="2" id="KW-1185">Reference proteome</keyword>
<feature type="chain" id="PRO_5045035042" evidence="1">
    <location>
        <begin position="35"/>
        <end position="202"/>
    </location>
</feature>
<gene>
    <name evidence="3" type="primary">LOC118478962</name>
</gene>
<organism evidence="2 3">
    <name type="scientific">Aplysia californica</name>
    <name type="common">California sea hare</name>
    <dbReference type="NCBI Taxonomy" id="6500"/>
    <lineage>
        <taxon>Eukaryota</taxon>
        <taxon>Metazoa</taxon>
        <taxon>Spiralia</taxon>
        <taxon>Lophotrochozoa</taxon>
        <taxon>Mollusca</taxon>
        <taxon>Gastropoda</taxon>
        <taxon>Heterobranchia</taxon>
        <taxon>Euthyneura</taxon>
        <taxon>Tectipleura</taxon>
        <taxon>Aplysiida</taxon>
        <taxon>Aplysioidea</taxon>
        <taxon>Aplysiidae</taxon>
        <taxon>Aplysia</taxon>
    </lineage>
</organism>
<evidence type="ECO:0000313" key="3">
    <source>
        <dbReference type="RefSeq" id="XP_035829406.1"/>
    </source>
</evidence>